<keyword evidence="3" id="KW-0813">Transport</keyword>
<keyword evidence="6 8" id="KW-0472">Membrane</keyword>
<evidence type="ECO:0000259" key="9">
    <source>
        <dbReference type="Pfam" id="PF24573"/>
    </source>
</evidence>
<feature type="transmembrane region" description="Helical" evidence="8">
    <location>
        <begin position="1179"/>
        <end position="1196"/>
    </location>
</feature>
<feature type="transmembrane region" description="Helical" evidence="8">
    <location>
        <begin position="1298"/>
        <end position="1320"/>
    </location>
</feature>
<reference evidence="11 12" key="1">
    <citation type="journal article" date="2017" name="Mol. Biol. Evol.">
        <title>The 4-celled Tetrabaena socialis nuclear genome reveals the essential components for genetic control of cell number at the origin of multicellularity in the volvocine lineage.</title>
        <authorList>
            <person name="Featherston J."/>
            <person name="Arakaki Y."/>
            <person name="Hanschen E.R."/>
            <person name="Ferris P.J."/>
            <person name="Michod R.E."/>
            <person name="Olson B.J.S.C."/>
            <person name="Nozaki H."/>
            <person name="Durand P.M."/>
        </authorList>
    </citation>
    <scope>NUCLEOTIDE SEQUENCE [LARGE SCALE GENOMIC DNA]</scope>
    <source>
        <strain evidence="11 12">NIES-571</strain>
    </source>
</reference>
<dbReference type="Gene3D" id="1.20.1250.20">
    <property type="entry name" value="MFS general substrate transporter like domains"/>
    <property type="match status" value="1"/>
</dbReference>
<feature type="domain" description="Dynein axonemal assembly factor 5 TPR repeats" evidence="10">
    <location>
        <begin position="2"/>
        <end position="113"/>
    </location>
</feature>
<dbReference type="GO" id="GO:0016020">
    <property type="term" value="C:membrane"/>
    <property type="evidence" value="ECO:0007669"/>
    <property type="project" value="UniProtKB-SubCell"/>
</dbReference>
<dbReference type="Proteomes" id="UP000236333">
    <property type="component" value="Unassembled WGS sequence"/>
</dbReference>
<sequence>NLTEPCEEVRLALARLLRALVCLGAKSFGGYAGEAVALVGALCEDPFHEVQEEACAVVLALNDALGPRLHPIAKQLVASLLPLTTAKRHRVRVAALQALRPTMHQGAHEMILEMVAWRDPNVIAVKAFYGDDLKVNFCGKLASDPHPMVRREFLAVLADWLTALRERMDHEARLLPYVLSGLNDEVPEIQADAVALLERLGVQYEADHEKDLKEMLPYLPEEAHGIGWQAAGAAGYMYGGAAAGEETVNGGRAVFVLPGPLRSRPRLGARRLVQSNFSRIVHPLSDEVTSWLLESRRRAAALLRTQLVLVEEWSEQHLHLVLPALCKAIGDPEVRAVVRDCCSVIGAFTDPELSLQLLQPRVTDEGGDLAQRAAALEVLACVVRGAGPRRALDPHMPAVLDLMCLESLLGSEDTRIRRALHDLLEQLLATCGPACGRHAARLLWVCLHLRSPGRAVQAQPPVAAAAAAGSSEAAAAGEALGAAVEGVLMPRLAEVCGCSGGADELVEAHRVELLQQVHPEASGNVFLAAGVLARLMLPYASLSYVLYLPEDLLARVLPPPDAPTTTTAPLVVPTVPTAGEGPAPMEVEEAGAAAGGGGGAVAAASPSGRLYWQPASTAAVLTHLFADSSGWLARQPRCATLCVVCLEACLNALPGAGSGEGPSAGAAVAEGGQAAGGDAEGAGQPGEQLVATLIQLLLACQELPAQTLLAALRCVHTALRRGLLPDAVLAARLPELLQALAPCMAVVSGAPCRLQACHVMQMLLQAPAAAARVGAGAAGGGGGAGAAMQGVYAATAARLYDAADEVRCAALGLVREMVELTLRAGGGDASHGAALALVSEAAQLRDVAPGSAFYDAYGVFRDWAAARLPSAGLFQAAGQIPWELTPVLGLMTDLVPLWGYRRKAYLTLVGLIGAACWGGLALLPGSAVLAGCLLFGSSACTAWTQVVADSVLVGLSQGTEQPYAVPPAAPAFPVGALAKGRVDVASAYQTLSWLSYTAGALLSACTTGALLEAGGPRPVFLLAAAGLLVDAACAGLITEAPRRRRRPGEGMQGPREGGAGKGGADKSGRGAVAQGVAAGEGGAPEREPLLAAGEESVDGGRTDPLAAEPLLLPAGEARSPSLKGDATALLCLMWTTVREPRILLPALFVVCWRSCPSPTSAMFYFQAATLHFSPEFQEMTYLAGTLAGMAAWLLAAGPQRAPLREIDWPDGRAGVILYQLLLVRCHLRSLLLGCALLGAGLSATQLVLVSRLNVRWGISDKVFVLGDYAMLSGIAEVMMAPLLALTARVCPPGMEASLYACVYSALNMSGALAGALGALLTRACGVGGDGSGNLLLLVGLCCTTLLLPLPLLACMPGTQQHAVAGGCTEAGSRAAGTEAREGGVVVVDVVASSSVEGPT</sequence>
<comment type="subcellular location">
    <subcellularLocation>
        <location evidence="1">Membrane</location>
        <topology evidence="1">Multi-pass membrane protein</topology>
    </subcellularLocation>
</comment>
<feature type="domain" description="Dynein axonemal assembly factor 5 TPR repeats" evidence="10">
    <location>
        <begin position="144"/>
        <end position="214"/>
    </location>
</feature>
<feature type="domain" description="Dynein axonemal assembly factor 5 HEAT-repeat" evidence="9">
    <location>
        <begin position="262"/>
        <end position="448"/>
    </location>
</feature>
<feature type="region of interest" description="Disordered" evidence="7">
    <location>
        <begin position="1040"/>
        <end position="1087"/>
    </location>
</feature>
<dbReference type="Pfam" id="PF25757">
    <property type="entry name" value="TPR_DNAAF5"/>
    <property type="match status" value="2"/>
</dbReference>
<feature type="transmembrane region" description="Helical" evidence="8">
    <location>
        <begin position="1019"/>
        <end position="1037"/>
    </location>
</feature>
<dbReference type="SUPFAM" id="SSF48371">
    <property type="entry name" value="ARM repeat"/>
    <property type="match status" value="1"/>
</dbReference>
<feature type="transmembrane region" description="Helical" evidence="8">
    <location>
        <begin position="1230"/>
        <end position="1248"/>
    </location>
</feature>
<dbReference type="OrthoDB" id="413572at2759"/>
<dbReference type="Pfam" id="PF24573">
    <property type="entry name" value="HEAT_DAAF5"/>
    <property type="match status" value="1"/>
</dbReference>
<dbReference type="InterPro" id="IPR057978">
    <property type="entry name" value="TPR_DAAF5"/>
</dbReference>
<feature type="transmembrane region" description="Helical" evidence="8">
    <location>
        <begin position="904"/>
        <end position="923"/>
    </location>
</feature>
<dbReference type="InterPro" id="IPR056497">
    <property type="entry name" value="HEAT_DAAF5"/>
</dbReference>
<evidence type="ECO:0000256" key="1">
    <source>
        <dbReference type="ARBA" id="ARBA00004141"/>
    </source>
</evidence>
<dbReference type="Gene3D" id="1.25.10.10">
    <property type="entry name" value="Leucine-rich Repeat Variant"/>
    <property type="match status" value="2"/>
</dbReference>
<evidence type="ECO:0000259" key="10">
    <source>
        <dbReference type="Pfam" id="PF25757"/>
    </source>
</evidence>
<feature type="region of interest" description="Disordered" evidence="7">
    <location>
        <begin position="661"/>
        <end position="681"/>
    </location>
</feature>
<feature type="compositionally biased region" description="Low complexity" evidence="7">
    <location>
        <begin position="663"/>
        <end position="672"/>
    </location>
</feature>
<evidence type="ECO:0000256" key="3">
    <source>
        <dbReference type="ARBA" id="ARBA00022448"/>
    </source>
</evidence>
<evidence type="ECO:0000256" key="8">
    <source>
        <dbReference type="SAM" id="Phobius"/>
    </source>
</evidence>
<dbReference type="Pfam" id="PF03092">
    <property type="entry name" value="BT1"/>
    <property type="match status" value="3"/>
</dbReference>
<keyword evidence="4 8" id="KW-0812">Transmembrane</keyword>
<dbReference type="SUPFAM" id="SSF103473">
    <property type="entry name" value="MFS general substrate transporter"/>
    <property type="match status" value="1"/>
</dbReference>
<feature type="transmembrane region" description="Helical" evidence="8">
    <location>
        <begin position="1142"/>
        <end position="1167"/>
    </location>
</feature>
<gene>
    <name evidence="11" type="ORF">TSOC_000367</name>
</gene>
<protein>
    <submittedName>
        <fullName evidence="11">HEAT repeat-containing protein 2</fullName>
    </submittedName>
</protein>
<dbReference type="InterPro" id="IPR052623">
    <property type="entry name" value="DAAF5"/>
</dbReference>
<evidence type="ECO:0000313" key="12">
    <source>
        <dbReference type="Proteomes" id="UP000236333"/>
    </source>
</evidence>
<organism evidence="11 12">
    <name type="scientific">Tetrabaena socialis</name>
    <dbReference type="NCBI Taxonomy" id="47790"/>
    <lineage>
        <taxon>Eukaryota</taxon>
        <taxon>Viridiplantae</taxon>
        <taxon>Chlorophyta</taxon>
        <taxon>core chlorophytes</taxon>
        <taxon>Chlorophyceae</taxon>
        <taxon>CS clade</taxon>
        <taxon>Chlamydomonadales</taxon>
        <taxon>Tetrabaenaceae</taxon>
        <taxon>Tetrabaena</taxon>
    </lineage>
</organism>
<evidence type="ECO:0000256" key="7">
    <source>
        <dbReference type="SAM" id="MobiDB-lite"/>
    </source>
</evidence>
<dbReference type="InterPro" id="IPR036259">
    <property type="entry name" value="MFS_trans_sf"/>
</dbReference>
<dbReference type="EMBL" id="PGGS01000005">
    <property type="protein sequence ID" value="PNH12703.1"/>
    <property type="molecule type" value="Genomic_DNA"/>
</dbReference>
<feature type="transmembrane region" description="Helical" evidence="8">
    <location>
        <begin position="1332"/>
        <end position="1352"/>
    </location>
</feature>
<dbReference type="PANTHER" id="PTHR16216">
    <property type="entry name" value="DYNEIN ASSEMBLY FACTOR 5, AXONEMAL"/>
    <property type="match status" value="1"/>
</dbReference>
<keyword evidence="5 8" id="KW-1133">Transmembrane helix</keyword>
<evidence type="ECO:0000256" key="6">
    <source>
        <dbReference type="ARBA" id="ARBA00023136"/>
    </source>
</evidence>
<evidence type="ECO:0000256" key="5">
    <source>
        <dbReference type="ARBA" id="ARBA00022989"/>
    </source>
</evidence>
<comment type="similarity">
    <text evidence="2">Belongs to the major facilitator superfamily. Folate-biopterin transporter (TC 2.A.71) family.</text>
</comment>
<feature type="non-terminal residue" evidence="11">
    <location>
        <position position="1399"/>
    </location>
</feature>
<dbReference type="PANTHER" id="PTHR16216:SF10">
    <property type="entry name" value="RNA POLYMERASE II ASSEMBLY FACTOR RTP1 C-TERMINAL DOMAIN-CONTAINING PROTEIN"/>
    <property type="match status" value="1"/>
</dbReference>
<accession>A0A2J8AJM0</accession>
<evidence type="ECO:0000313" key="11">
    <source>
        <dbReference type="EMBL" id="PNH12703.1"/>
    </source>
</evidence>
<dbReference type="InterPro" id="IPR039309">
    <property type="entry name" value="BT1"/>
</dbReference>
<proteinExistence type="inferred from homology"/>
<feature type="non-terminal residue" evidence="11">
    <location>
        <position position="1"/>
    </location>
</feature>
<dbReference type="InterPro" id="IPR016024">
    <property type="entry name" value="ARM-type_fold"/>
</dbReference>
<feature type="transmembrane region" description="Helical" evidence="8">
    <location>
        <begin position="1268"/>
        <end position="1286"/>
    </location>
</feature>
<evidence type="ECO:0000256" key="4">
    <source>
        <dbReference type="ARBA" id="ARBA00022692"/>
    </source>
</evidence>
<evidence type="ECO:0000256" key="2">
    <source>
        <dbReference type="ARBA" id="ARBA00007015"/>
    </source>
</evidence>
<name>A0A2J8AJM0_9CHLO</name>
<comment type="caution">
    <text evidence="11">The sequence shown here is derived from an EMBL/GenBank/DDBJ whole genome shotgun (WGS) entry which is preliminary data.</text>
</comment>
<dbReference type="InterPro" id="IPR011989">
    <property type="entry name" value="ARM-like"/>
</dbReference>
<keyword evidence="12" id="KW-1185">Reference proteome</keyword>